<evidence type="ECO:0000256" key="1">
    <source>
        <dbReference type="ARBA" id="ARBA00004651"/>
    </source>
</evidence>
<comment type="caution">
    <text evidence="10">The sequence shown here is derived from an EMBL/GenBank/DDBJ whole genome shotgun (WGS) entry which is preliminary data.</text>
</comment>
<dbReference type="InterPro" id="IPR037294">
    <property type="entry name" value="ABC_BtuC-like"/>
</dbReference>
<organism evidence="10 11">
    <name type="scientific">Nocardia fusca</name>
    <dbReference type="NCBI Taxonomy" id="941183"/>
    <lineage>
        <taxon>Bacteria</taxon>
        <taxon>Bacillati</taxon>
        <taxon>Actinomycetota</taxon>
        <taxon>Actinomycetes</taxon>
        <taxon>Mycobacteriales</taxon>
        <taxon>Nocardiaceae</taxon>
        <taxon>Nocardia</taxon>
    </lineage>
</organism>
<keyword evidence="3" id="KW-0813">Transport</keyword>
<feature type="transmembrane region" description="Helical" evidence="9">
    <location>
        <begin position="43"/>
        <end position="66"/>
    </location>
</feature>
<feature type="transmembrane region" description="Helical" evidence="9">
    <location>
        <begin position="182"/>
        <end position="205"/>
    </location>
</feature>
<keyword evidence="4" id="KW-1003">Cell membrane</keyword>
<name>A0ABV3FFN3_9NOCA</name>
<accession>A0ABV3FFN3</accession>
<feature type="region of interest" description="Disordered" evidence="8">
    <location>
        <begin position="1"/>
        <end position="38"/>
    </location>
</feature>
<evidence type="ECO:0000256" key="8">
    <source>
        <dbReference type="SAM" id="MobiDB-lite"/>
    </source>
</evidence>
<dbReference type="RefSeq" id="WP_357984631.1">
    <property type="nucleotide sequence ID" value="NZ_JBFAIH010000020.1"/>
</dbReference>
<evidence type="ECO:0000256" key="3">
    <source>
        <dbReference type="ARBA" id="ARBA00022448"/>
    </source>
</evidence>
<feature type="transmembrane region" description="Helical" evidence="9">
    <location>
        <begin position="261"/>
        <end position="281"/>
    </location>
</feature>
<comment type="similarity">
    <text evidence="2">Belongs to the binding-protein-dependent transport system permease family. FecCD subfamily.</text>
</comment>
<dbReference type="Pfam" id="PF01032">
    <property type="entry name" value="FecCD"/>
    <property type="match status" value="1"/>
</dbReference>
<comment type="subcellular location">
    <subcellularLocation>
        <location evidence="1">Cell membrane</location>
        <topology evidence="1">Multi-pass membrane protein</topology>
    </subcellularLocation>
</comment>
<feature type="transmembrane region" description="Helical" evidence="9">
    <location>
        <begin position="154"/>
        <end position="175"/>
    </location>
</feature>
<dbReference type="PANTHER" id="PTHR30472:SF1">
    <property type="entry name" value="FE(3+) DICITRATE TRANSPORT SYSTEM PERMEASE PROTEIN FECC-RELATED"/>
    <property type="match status" value="1"/>
</dbReference>
<feature type="transmembrane region" description="Helical" evidence="9">
    <location>
        <begin position="230"/>
        <end position="249"/>
    </location>
</feature>
<evidence type="ECO:0000256" key="2">
    <source>
        <dbReference type="ARBA" id="ARBA00007935"/>
    </source>
</evidence>
<dbReference type="SUPFAM" id="SSF81345">
    <property type="entry name" value="ABC transporter involved in vitamin B12 uptake, BtuC"/>
    <property type="match status" value="1"/>
</dbReference>
<gene>
    <name evidence="10" type="ORF">AB0H72_27850</name>
</gene>
<keyword evidence="7 9" id="KW-0472">Membrane</keyword>
<reference evidence="10 11" key="1">
    <citation type="submission" date="2024-06" db="EMBL/GenBank/DDBJ databases">
        <title>The Natural Products Discovery Center: Release of the First 8490 Sequenced Strains for Exploring Actinobacteria Biosynthetic Diversity.</title>
        <authorList>
            <person name="Kalkreuter E."/>
            <person name="Kautsar S.A."/>
            <person name="Yang D."/>
            <person name="Bader C.D."/>
            <person name="Teijaro C.N."/>
            <person name="Fluegel L."/>
            <person name="Davis C.M."/>
            <person name="Simpson J.R."/>
            <person name="Lauterbach L."/>
            <person name="Steele A.D."/>
            <person name="Gui C."/>
            <person name="Meng S."/>
            <person name="Li G."/>
            <person name="Viehrig K."/>
            <person name="Ye F."/>
            <person name="Su P."/>
            <person name="Kiefer A.F."/>
            <person name="Nichols A."/>
            <person name="Cepeda A.J."/>
            <person name="Yan W."/>
            <person name="Fan B."/>
            <person name="Jiang Y."/>
            <person name="Adhikari A."/>
            <person name="Zheng C.-J."/>
            <person name="Schuster L."/>
            <person name="Cowan T.M."/>
            <person name="Smanski M.J."/>
            <person name="Chevrette M.G."/>
            <person name="De Carvalho L.P.S."/>
            <person name="Shen B."/>
        </authorList>
    </citation>
    <scope>NUCLEOTIDE SEQUENCE [LARGE SCALE GENOMIC DNA]</scope>
    <source>
        <strain evidence="10 11">NPDC050671</strain>
    </source>
</reference>
<evidence type="ECO:0000256" key="6">
    <source>
        <dbReference type="ARBA" id="ARBA00022989"/>
    </source>
</evidence>
<evidence type="ECO:0000256" key="4">
    <source>
        <dbReference type="ARBA" id="ARBA00022475"/>
    </source>
</evidence>
<dbReference type="Gene3D" id="1.10.3470.10">
    <property type="entry name" value="ABC transporter involved in vitamin B12 uptake, BtuC"/>
    <property type="match status" value="1"/>
</dbReference>
<dbReference type="PANTHER" id="PTHR30472">
    <property type="entry name" value="FERRIC ENTEROBACTIN TRANSPORT SYSTEM PERMEASE PROTEIN"/>
    <property type="match status" value="1"/>
</dbReference>
<keyword evidence="5 9" id="KW-0812">Transmembrane</keyword>
<feature type="transmembrane region" description="Helical" evidence="9">
    <location>
        <begin position="126"/>
        <end position="148"/>
    </location>
</feature>
<feature type="transmembrane region" description="Helical" evidence="9">
    <location>
        <begin position="341"/>
        <end position="359"/>
    </location>
</feature>
<feature type="transmembrane region" description="Helical" evidence="9">
    <location>
        <begin position="94"/>
        <end position="114"/>
    </location>
</feature>
<dbReference type="InterPro" id="IPR000522">
    <property type="entry name" value="ABC_transptr_permease_BtuC"/>
</dbReference>
<protein>
    <submittedName>
        <fullName evidence="10">Iron ABC transporter permease</fullName>
    </submittedName>
</protein>
<keyword evidence="6 9" id="KW-1133">Transmembrane helix</keyword>
<feature type="transmembrane region" description="Helical" evidence="9">
    <location>
        <begin position="287"/>
        <end position="306"/>
    </location>
</feature>
<evidence type="ECO:0000256" key="5">
    <source>
        <dbReference type="ARBA" id="ARBA00022692"/>
    </source>
</evidence>
<sequence>MAAGTGASEPVTGDTTSEVPGSPAGSPVSPRSGATPGPGRSPLVMVGVPVAAVVAAVLVSVCVGSSPSTVPEAWHAIFTPTGTDMDVTIRELRWPRTLVGIAAGACLGVAGILTQGHTRNAVAEPGLLGINQGAALAIVSATFLFGALPVHAQAGLAFVGALIAGVVVFAVGTAARNGATPITLVLSGAAVTALCGGLVTGLVLLDSASLDTLRFWQVGSLAARPHTLEAIWPFAVAGLVLAVLNIGALNTLALGEDAARSLGTSVPIARCAGIVAITLLAGSAVTMAGPIAFAGLLVPHIARALVGADYRRSVPAAAAFGICLVLVADTAGRVIARPGELSVGVVLAVIGAPFFVLLARRRRLVTV</sequence>
<keyword evidence="11" id="KW-1185">Reference proteome</keyword>
<proteinExistence type="inferred from homology"/>
<evidence type="ECO:0000313" key="10">
    <source>
        <dbReference type="EMBL" id="MEV0366515.1"/>
    </source>
</evidence>
<feature type="transmembrane region" description="Helical" evidence="9">
    <location>
        <begin position="313"/>
        <end position="335"/>
    </location>
</feature>
<evidence type="ECO:0000313" key="11">
    <source>
        <dbReference type="Proteomes" id="UP001551658"/>
    </source>
</evidence>
<evidence type="ECO:0000256" key="9">
    <source>
        <dbReference type="SAM" id="Phobius"/>
    </source>
</evidence>
<evidence type="ECO:0000256" key="7">
    <source>
        <dbReference type="ARBA" id="ARBA00023136"/>
    </source>
</evidence>
<feature type="compositionally biased region" description="Low complexity" evidence="8">
    <location>
        <begin position="19"/>
        <end position="34"/>
    </location>
</feature>
<dbReference type="EMBL" id="JBFAIH010000020">
    <property type="protein sequence ID" value="MEV0366515.1"/>
    <property type="molecule type" value="Genomic_DNA"/>
</dbReference>
<dbReference type="Proteomes" id="UP001551658">
    <property type="component" value="Unassembled WGS sequence"/>
</dbReference>
<dbReference type="CDD" id="cd06550">
    <property type="entry name" value="TM_ABC_iron-siderophores_like"/>
    <property type="match status" value="1"/>
</dbReference>